<feature type="domain" description="DUF7933" evidence="1">
    <location>
        <begin position="164"/>
        <end position="285"/>
    </location>
</feature>
<accession>A0A953HJE2</accession>
<evidence type="ECO:0000313" key="2">
    <source>
        <dbReference type="EMBL" id="MBY5956812.1"/>
    </source>
</evidence>
<comment type="caution">
    <text evidence="2">The sequence shown here is derived from an EMBL/GenBank/DDBJ whole genome shotgun (WGS) entry which is preliminary data.</text>
</comment>
<dbReference type="Pfam" id="PF17963">
    <property type="entry name" value="Big_9"/>
    <property type="match status" value="2"/>
</dbReference>
<reference evidence="2" key="1">
    <citation type="submission" date="2021-06" db="EMBL/GenBank/DDBJ databases">
        <title>44 bacteria genomes isolated from Dapeng, Shenzhen.</title>
        <authorList>
            <person name="Zheng W."/>
            <person name="Yu S."/>
            <person name="Huang Y."/>
        </authorList>
    </citation>
    <scope>NUCLEOTIDE SEQUENCE</scope>
    <source>
        <strain evidence="2">DP5N28-2</strain>
    </source>
</reference>
<dbReference type="InterPro" id="IPR011050">
    <property type="entry name" value="Pectin_lyase_fold/virulence"/>
</dbReference>
<dbReference type="InterPro" id="IPR012334">
    <property type="entry name" value="Pectin_lyas_fold"/>
</dbReference>
<dbReference type="InterPro" id="IPR057693">
    <property type="entry name" value="DUF7933"/>
</dbReference>
<evidence type="ECO:0000313" key="3">
    <source>
        <dbReference type="Proteomes" id="UP000753961"/>
    </source>
</evidence>
<dbReference type="SMART" id="SM00710">
    <property type="entry name" value="PbH1"/>
    <property type="match status" value="10"/>
</dbReference>
<dbReference type="Pfam" id="PF25564">
    <property type="entry name" value="DUF7933"/>
    <property type="match status" value="3"/>
</dbReference>
<dbReference type="InterPro" id="IPR006626">
    <property type="entry name" value="PbH1"/>
</dbReference>
<feature type="domain" description="DUF7933" evidence="1">
    <location>
        <begin position="36"/>
        <end position="148"/>
    </location>
</feature>
<dbReference type="Gene3D" id="2.160.20.10">
    <property type="entry name" value="Single-stranded right-handed beta-helix, Pectin lyase-like"/>
    <property type="match status" value="1"/>
</dbReference>
<dbReference type="Proteomes" id="UP000753961">
    <property type="component" value="Unassembled WGS sequence"/>
</dbReference>
<dbReference type="RefSeq" id="WP_222578332.1">
    <property type="nucleotide sequence ID" value="NZ_JAHVHU010000002.1"/>
</dbReference>
<keyword evidence="3" id="KW-1185">Reference proteome</keyword>
<protein>
    <recommendedName>
        <fullName evidence="1">DUF7933 domain-containing protein</fullName>
    </recommendedName>
</protein>
<dbReference type="EMBL" id="JAHVHU010000002">
    <property type="protein sequence ID" value="MBY5956812.1"/>
    <property type="molecule type" value="Genomic_DNA"/>
</dbReference>
<evidence type="ECO:0000259" key="1">
    <source>
        <dbReference type="Pfam" id="PF25564"/>
    </source>
</evidence>
<dbReference type="SUPFAM" id="SSF51126">
    <property type="entry name" value="Pectin lyase-like"/>
    <property type="match status" value="1"/>
</dbReference>
<sequence>MKKQITYIQTVALRSMLLFYFLMLSVVAVRSQNVIFTKEFLGSGVVGGTVELKFTITNNESSPITGLTFTDDLNAVLTGLETSGLPLGNICRSGSNISGTSFLTFTGGGVPGGSSCDFTITLQIPSGAVPGTYTNTTSQLTGSLGGNPFSINGASGDLVIEGGPTFTKSFSPSSIPLGGSSTLHFMIDNSANTSAATGLDFTDNLPAGIMISNPALASTTCTGGVLTALAGTGNISYTGGTVAAGATCVVSVGITSTAYGTHQNTTGNLTSSLGSSGTATHTITVAPSQPEFDMEFVPGQIKKDSISTLTYTISNPNGTIDFNSLGFVDDLPAGLRIAAVPNVITSCAGAMVTAPAGGTSIVFSNGALNAMDICTVQVDVTSRVSGFFQNEAELNAGRDPIRTVAGLGVDPELDITLSDSISYDPSMDQVANPNDSIRYTLKIKNIGDTSVYNLSIGRGSDPNITLDPSTIQATPVAINDTFELMGAPMTVPAGNGLLANDFDINDPLPSPPFNTNLLVLSVEGGAPGSPQVTASGGAVTVNTDGSFTYDSTGVATAIADSFFYKIIDSEGFQDSARVLISWTRPPAAQNDDLASQINLVHNFGPGALYYDNGYGTDDLGIPEGEIISFGGGDAGGTVTMNAAGNTITFAGGMLTVEADGNLILTNATVPGVFTFMYRIQNSLGFSDATVTLTIHEPPSAQPDSYTFLYSSDQNINTGSGLFVDNGSGADDLGFQAATLTTFGGGILGGTSYDHPAGTSVALAGGTLTVNVDGSWSLTGQPFTPGTYTFDYRIENAVGASNATVTFIIQDPPMAQDDDLMALVNTVNNYPADTLYMDNGFGVDHLGSPAASIVRFGGGSLGGSVTDNVAGSAVAFAGGMLTVNADGSLSVSNPSMHGIFTFEYRIQNSSGFSDATVTVTINEPPVAQRDTYEFLFDVDQNEITGTGLFVDHGSGADNLGYPTATLTTFGGGSLGGAVTDHAAGVSVALADGTLTVHADGGWSLTGQPFTKDTFSFDYRLESSSGASDATVILIIKDDPPVAQPDTYTATGNISINTTTMAGQSVLVNDAGNGLFVSAVQGAMANVNIATATTQGGSVVVQVNGEFSYTPPTGFTGSDTFTYTAGNSSGQSSPVLVTITVSDLIYFMDDAASPGGDGSLTKPYKTIAEYNGAPPPPNSHLFIADNGNSYSGDLTLVAGQTVIGEGSMGALFGVGSLTGITLAALSNSVPYSTTGNVSDWAQFVNPSGNAVTLNSDNRITGLSIGNRTIYAFTDNGASVGTLFLKETEITGTGGGLKIENGGTLDVDLTDLTTSGGAYGLWLKSTSGTVAVSGGMITNPTTSAITIDGGSVNTTFTLSSISQSSNTNTVSVLGGHTGILTYSGTVNATNGNGLQFDNADGQYNFNNTVILNGGDAGIDIVNDSGGSFTFSNTTITNPTGTAFNVNGSSANVSYLGGAMTQNSTASGVVINTNTSIVRIGAQLDLNTATNPAIRSSGGGAVEITNANNTISTTTVAAVTIDGTTIAASGVTLKSVSSDGAPRAIYLNNAGPASGGFFTVTGTGSTDGSGGTIQNITNRGVEIVNTNQVTLKNMDFSNVGTINGAGPCHSLDNVGCHAGIYGSQSNDIVLDNLSLNGGAQIGINGKNINNFTLTNSVVQGFGDQVNEHGVYMRELTGNATINNSTIKASSERNVLIETSSGSLNFVSNGATYSESSLTLGADGLEFGLKGTTTATIDIDNCNFLKNRTNGLQVQAEGSANVTQCDVTNSTFDPMGGPGIGVNLASANNGQIRFNVIGNPKIYGNKNSAVNITSFDNGQLEGRVKDNPDIQVGGAGTSGHGIGITINDQSRGIIEIENNTIGGIGNDIGINAVARSRATGMGACGLACTDGRLEATITNNVVSVADPVLSLGIRTQAQEENTVCADVKNNLVNSTGTAFRTRTNDANATLLLEGFNTSPTVTWVANGNNSVGTVSESHIVGTVTGASCILPSNPMP</sequence>
<dbReference type="Gene3D" id="2.60.40.3440">
    <property type="match status" value="1"/>
</dbReference>
<proteinExistence type="predicted"/>
<organism evidence="2 3">
    <name type="scientific">Membranihabitans marinus</name>
    <dbReference type="NCBI Taxonomy" id="1227546"/>
    <lineage>
        <taxon>Bacteria</taxon>
        <taxon>Pseudomonadati</taxon>
        <taxon>Bacteroidota</taxon>
        <taxon>Saprospiria</taxon>
        <taxon>Saprospirales</taxon>
        <taxon>Saprospiraceae</taxon>
        <taxon>Membranihabitans</taxon>
    </lineage>
</organism>
<name>A0A953HJE2_9BACT</name>
<gene>
    <name evidence="2" type="ORF">KUV50_01605</name>
</gene>
<feature type="domain" description="DUF7933" evidence="1">
    <location>
        <begin position="290"/>
        <end position="394"/>
    </location>
</feature>